<dbReference type="InterPro" id="IPR036412">
    <property type="entry name" value="HAD-like_sf"/>
</dbReference>
<keyword evidence="5" id="KW-1185">Reference proteome</keyword>
<dbReference type="InterPro" id="IPR023214">
    <property type="entry name" value="HAD_sf"/>
</dbReference>
<proteinExistence type="predicted"/>
<keyword evidence="1" id="KW-0479">Metal-binding</keyword>
<evidence type="ECO:0000256" key="1">
    <source>
        <dbReference type="ARBA" id="ARBA00022723"/>
    </source>
</evidence>
<dbReference type="PANTHER" id="PTHR43344:SF13">
    <property type="entry name" value="PHOSPHATASE RV3661-RELATED"/>
    <property type="match status" value="1"/>
</dbReference>
<keyword evidence="2 4" id="KW-0378">Hydrolase</keyword>
<dbReference type="AlphaFoldDB" id="A0A0H5DPV5"/>
<dbReference type="PANTHER" id="PTHR43344">
    <property type="entry name" value="PHOSPHOSERINE PHOSPHATASE"/>
    <property type="match status" value="1"/>
</dbReference>
<evidence type="ECO:0000256" key="3">
    <source>
        <dbReference type="ARBA" id="ARBA00022842"/>
    </source>
</evidence>
<dbReference type="Pfam" id="PF12710">
    <property type="entry name" value="HAD"/>
    <property type="match status" value="1"/>
</dbReference>
<dbReference type="InterPro" id="IPR006385">
    <property type="entry name" value="HAD_hydro_SerB1"/>
</dbReference>
<dbReference type="GO" id="GO:0016787">
    <property type="term" value="F:hydrolase activity"/>
    <property type="evidence" value="ECO:0007669"/>
    <property type="project" value="UniProtKB-KW"/>
</dbReference>
<dbReference type="Proteomes" id="UP000220251">
    <property type="component" value="Unassembled WGS sequence"/>
</dbReference>
<protein>
    <submittedName>
        <fullName evidence="4">HAD hydrolase</fullName>
    </submittedName>
</protein>
<dbReference type="NCBIfam" id="TIGR01488">
    <property type="entry name" value="HAD-SF-IB"/>
    <property type="match status" value="1"/>
</dbReference>
<dbReference type="EMBL" id="CWGJ01000012">
    <property type="protein sequence ID" value="CRX38512.1"/>
    <property type="molecule type" value="Genomic_DNA"/>
</dbReference>
<dbReference type="InterPro" id="IPR050582">
    <property type="entry name" value="HAD-like_SerB"/>
</dbReference>
<dbReference type="SUPFAM" id="SSF56784">
    <property type="entry name" value="HAD-like"/>
    <property type="match status" value="1"/>
</dbReference>
<reference evidence="5" key="1">
    <citation type="submission" date="2015-06" db="EMBL/GenBank/DDBJ databases">
        <authorList>
            <person name="Bertelli C."/>
        </authorList>
    </citation>
    <scope>NUCLEOTIDE SEQUENCE [LARGE SCALE GENOMIC DNA]</scope>
    <source>
        <strain evidence="5">CRIB-30</strain>
    </source>
</reference>
<keyword evidence="3" id="KW-0460">Magnesium</keyword>
<dbReference type="OrthoDB" id="21078at2"/>
<evidence type="ECO:0000313" key="4">
    <source>
        <dbReference type="EMBL" id="CRX38512.1"/>
    </source>
</evidence>
<evidence type="ECO:0000256" key="2">
    <source>
        <dbReference type="ARBA" id="ARBA00022801"/>
    </source>
</evidence>
<dbReference type="RefSeq" id="WP_158227819.1">
    <property type="nucleotide sequence ID" value="NZ_CWGJ01000012.1"/>
</dbReference>
<accession>A0A0H5DPV5</accession>
<name>A0A0H5DPV5_9BACT</name>
<dbReference type="GO" id="GO:0046872">
    <property type="term" value="F:metal ion binding"/>
    <property type="evidence" value="ECO:0007669"/>
    <property type="project" value="UniProtKB-KW"/>
</dbReference>
<sequence>MLNVVFCDLDKTLISKNCSFGFGVYLFKRGILTLPKAFLLTLHYASFSIGFLSARSLHQKSFALLFRGKRKMQIVKLAEDYIETELLQHVFPRVVEVLTRLKEEGGTLHLLSTSPDFLVDICARRLGFDSSFGTEFLTSADGVFEKVGEVLDGEQKAEKAETIASREASPKKTYALSDSLHDLSLLRAVNHPIAVNPSSRLRREALKRSWQILDP</sequence>
<dbReference type="Gene3D" id="1.20.1440.100">
    <property type="entry name" value="SG protein - dephosphorylation function"/>
    <property type="match status" value="1"/>
</dbReference>
<dbReference type="Gene3D" id="3.40.50.1000">
    <property type="entry name" value="HAD superfamily/HAD-like"/>
    <property type="match status" value="1"/>
</dbReference>
<dbReference type="NCBIfam" id="TIGR01490">
    <property type="entry name" value="HAD-SF-IB-hyp1"/>
    <property type="match status" value="1"/>
</dbReference>
<organism evidence="4 5">
    <name type="scientific">Estrella lausannensis</name>
    <dbReference type="NCBI Taxonomy" id="483423"/>
    <lineage>
        <taxon>Bacteria</taxon>
        <taxon>Pseudomonadati</taxon>
        <taxon>Chlamydiota</taxon>
        <taxon>Chlamydiia</taxon>
        <taxon>Parachlamydiales</taxon>
        <taxon>Candidatus Criblamydiaceae</taxon>
        <taxon>Estrella</taxon>
    </lineage>
</organism>
<evidence type="ECO:0000313" key="5">
    <source>
        <dbReference type="Proteomes" id="UP000220251"/>
    </source>
</evidence>
<gene>
    <name evidence="4" type="ORF">ELAC_1169</name>
</gene>